<dbReference type="GeneID" id="87903833"/>
<gene>
    <name evidence="2" type="ORF">QC762_0091800</name>
</gene>
<protein>
    <submittedName>
        <fullName evidence="2">Uncharacterized protein</fullName>
    </submittedName>
</protein>
<feature type="compositionally biased region" description="Acidic residues" evidence="1">
    <location>
        <begin position="21"/>
        <end position="33"/>
    </location>
</feature>
<dbReference type="Proteomes" id="UP001323405">
    <property type="component" value="Unassembled WGS sequence"/>
</dbReference>
<organism evidence="2 3">
    <name type="scientific">Podospora pseudocomata</name>
    <dbReference type="NCBI Taxonomy" id="2093779"/>
    <lineage>
        <taxon>Eukaryota</taxon>
        <taxon>Fungi</taxon>
        <taxon>Dikarya</taxon>
        <taxon>Ascomycota</taxon>
        <taxon>Pezizomycotina</taxon>
        <taxon>Sordariomycetes</taxon>
        <taxon>Sordariomycetidae</taxon>
        <taxon>Sordariales</taxon>
        <taxon>Podosporaceae</taxon>
        <taxon>Podospora</taxon>
    </lineage>
</organism>
<feature type="region of interest" description="Disordered" evidence="1">
    <location>
        <begin position="21"/>
        <end position="79"/>
    </location>
</feature>
<dbReference type="EMBL" id="JAFFHA010000008">
    <property type="protein sequence ID" value="KAK4651349.1"/>
    <property type="molecule type" value="Genomic_DNA"/>
</dbReference>
<accession>A0ABR0G6S7</accession>
<evidence type="ECO:0000313" key="3">
    <source>
        <dbReference type="Proteomes" id="UP001323405"/>
    </source>
</evidence>
<keyword evidence="3" id="KW-1185">Reference proteome</keyword>
<name>A0ABR0G6S7_9PEZI</name>
<evidence type="ECO:0000313" key="2">
    <source>
        <dbReference type="EMBL" id="KAK4651349.1"/>
    </source>
</evidence>
<sequence>MLIVSAVRERVACRNACCCSAEEDDSAPAEEADGASTAVSVDQEGVAAEEPSADSVDISTPAPANQAHTSPTKTVRTRS</sequence>
<reference evidence="2 3" key="1">
    <citation type="journal article" date="2023" name="bioRxiv">
        <title>High-quality genome assemblies of four members of thePodospora anserinaspecies complex.</title>
        <authorList>
            <person name="Ament-Velasquez S.L."/>
            <person name="Vogan A.A."/>
            <person name="Wallerman O."/>
            <person name="Hartmann F."/>
            <person name="Gautier V."/>
            <person name="Silar P."/>
            <person name="Giraud T."/>
            <person name="Johannesson H."/>
        </authorList>
    </citation>
    <scope>NUCLEOTIDE SEQUENCE [LARGE SCALE GENOMIC DNA]</scope>
    <source>
        <strain evidence="2 3">CBS 415.72m</strain>
    </source>
</reference>
<comment type="caution">
    <text evidence="2">The sequence shown here is derived from an EMBL/GenBank/DDBJ whole genome shotgun (WGS) entry which is preliminary data.</text>
</comment>
<feature type="compositionally biased region" description="Polar residues" evidence="1">
    <location>
        <begin position="62"/>
        <end position="79"/>
    </location>
</feature>
<proteinExistence type="predicted"/>
<dbReference type="RefSeq" id="XP_062740324.1">
    <property type="nucleotide sequence ID" value="XM_062884064.1"/>
</dbReference>
<evidence type="ECO:0000256" key="1">
    <source>
        <dbReference type="SAM" id="MobiDB-lite"/>
    </source>
</evidence>